<sequence>PGVVRDDPQARSAAVRAAPSQAAACLPSAARPAAPIFDLPRVTDE</sequence>
<name>F7NNM3_9FIRM</name>
<evidence type="ECO:0000313" key="3">
    <source>
        <dbReference type="Proteomes" id="UP000003240"/>
    </source>
</evidence>
<evidence type="ECO:0000256" key="1">
    <source>
        <dbReference type="SAM" id="MobiDB-lite"/>
    </source>
</evidence>
<protein>
    <submittedName>
        <fullName evidence="2">Uncharacterized protein</fullName>
    </submittedName>
</protein>
<feature type="compositionally biased region" description="Low complexity" evidence="1">
    <location>
        <begin position="10"/>
        <end position="27"/>
    </location>
</feature>
<dbReference type="Proteomes" id="UP000003240">
    <property type="component" value="Unassembled WGS sequence"/>
</dbReference>
<reference evidence="2 3" key="1">
    <citation type="journal article" date="2011" name="EMBO J.">
        <title>Structural diversity of bacterial flagellar motors.</title>
        <authorList>
            <person name="Chen S."/>
            <person name="Beeby M."/>
            <person name="Murphy G.E."/>
            <person name="Leadbetter J.R."/>
            <person name="Hendrixson D.R."/>
            <person name="Briegel A."/>
            <person name="Li Z."/>
            <person name="Shi J."/>
            <person name="Tocheva E.I."/>
            <person name="Muller A."/>
            <person name="Dobro M.J."/>
            <person name="Jensen G.J."/>
        </authorList>
    </citation>
    <scope>NUCLEOTIDE SEQUENCE [LARGE SCALE GENOMIC DNA]</scope>
    <source>
        <strain evidence="2 3">DSM 6540</strain>
    </source>
</reference>
<gene>
    <name evidence="2" type="ORF">ALO_18572</name>
</gene>
<feature type="region of interest" description="Disordered" evidence="1">
    <location>
        <begin position="1"/>
        <end position="27"/>
    </location>
</feature>
<dbReference type="AlphaFoldDB" id="F7NNM3"/>
<keyword evidence="3" id="KW-1185">Reference proteome</keyword>
<feature type="non-terminal residue" evidence="2">
    <location>
        <position position="1"/>
    </location>
</feature>
<comment type="caution">
    <text evidence="2">The sequence shown here is derived from an EMBL/GenBank/DDBJ whole genome shotgun (WGS) entry which is preliminary data.</text>
</comment>
<organism evidence="2 3">
    <name type="scientific">Acetonema longum DSM 6540</name>
    <dbReference type="NCBI Taxonomy" id="1009370"/>
    <lineage>
        <taxon>Bacteria</taxon>
        <taxon>Bacillati</taxon>
        <taxon>Bacillota</taxon>
        <taxon>Negativicutes</taxon>
        <taxon>Acetonemataceae</taxon>
        <taxon>Acetonema</taxon>
    </lineage>
</organism>
<evidence type="ECO:0000313" key="2">
    <source>
        <dbReference type="EMBL" id="EGO62359.1"/>
    </source>
</evidence>
<dbReference type="EMBL" id="AFGF01000229">
    <property type="protein sequence ID" value="EGO62359.1"/>
    <property type="molecule type" value="Genomic_DNA"/>
</dbReference>
<proteinExistence type="predicted"/>
<accession>F7NNM3</accession>